<evidence type="ECO:0000313" key="3">
    <source>
        <dbReference type="EMBL" id="CUS14474.1"/>
    </source>
</evidence>
<accession>A0A292Q4W4</accession>
<dbReference type="AlphaFoldDB" id="A0A292Q4W4"/>
<evidence type="ECO:0000313" key="4">
    <source>
        <dbReference type="Proteomes" id="UP001412239"/>
    </source>
</evidence>
<dbReference type="PANTHER" id="PTHR46929:SF3">
    <property type="entry name" value="MYB_SANT-LIKE DOMAIN-CONTAINING PROTEIN"/>
    <property type="match status" value="1"/>
</dbReference>
<gene>
    <name evidence="3" type="ORF">GSTUAT00001351001</name>
</gene>
<feature type="region of interest" description="Disordered" evidence="1">
    <location>
        <begin position="229"/>
        <end position="257"/>
    </location>
</feature>
<proteinExistence type="predicted"/>
<dbReference type="Proteomes" id="UP001412239">
    <property type="component" value="Unassembled WGS sequence"/>
</dbReference>
<name>A0A292Q4W4_9PEZI</name>
<feature type="domain" description="Myb/SANT-like" evidence="2">
    <location>
        <begin position="13"/>
        <end position="107"/>
    </location>
</feature>
<protein>
    <recommendedName>
        <fullName evidence="2">Myb/SANT-like domain-containing protein</fullName>
    </recommendedName>
</protein>
<dbReference type="EMBL" id="LN890958">
    <property type="protein sequence ID" value="CUS14474.1"/>
    <property type="molecule type" value="Genomic_DNA"/>
</dbReference>
<sequence length="384" mass="43721">MASIVPRIPKAIWTKAADKKLIEEMLVQCQKGKKLDNRFKKEAWQEIMIEFNKEMGDEIRSMKQLKNRANIMKQKWKVFNHLLNSSGFEWNNTSEIVTAAESIWTNYLKSNPEAAEFKYRVFENYDALTKIFSNISAASIAAVTPASSQIPIGRSQTSSSQNIPSEHKSIEVPDWYKDNPFSSINNYNEQIDPKLHRGSSLFQPEAAALASQILVAEIDIENNPAEQIISSDSGDEYQPESSPAIQRQSLRPTSRKRKFESLVKGQEAQKLTNFTERISSKLSDLIAEIRASKYVHQAVTDDSSFIPASISLIEAPEDEFKEYRAALAILIEMYKSEVIIKDTVRDAIRVLEKNPIKCVTFKMITEDLRVAWLKDIIMSKQECT</sequence>
<feature type="compositionally biased region" description="Polar residues" evidence="1">
    <location>
        <begin position="239"/>
        <end position="252"/>
    </location>
</feature>
<keyword evidence="4" id="KW-1185">Reference proteome</keyword>
<dbReference type="PANTHER" id="PTHR46929">
    <property type="entry name" value="EXPRESSED PROTEIN"/>
    <property type="match status" value="1"/>
</dbReference>
<evidence type="ECO:0000259" key="2">
    <source>
        <dbReference type="Pfam" id="PF12776"/>
    </source>
</evidence>
<organism evidence="3 4">
    <name type="scientific">Tuber aestivum</name>
    <name type="common">summer truffle</name>
    <dbReference type="NCBI Taxonomy" id="59557"/>
    <lineage>
        <taxon>Eukaryota</taxon>
        <taxon>Fungi</taxon>
        <taxon>Dikarya</taxon>
        <taxon>Ascomycota</taxon>
        <taxon>Pezizomycotina</taxon>
        <taxon>Pezizomycetes</taxon>
        <taxon>Pezizales</taxon>
        <taxon>Tuberaceae</taxon>
        <taxon>Tuber</taxon>
    </lineage>
</organism>
<dbReference type="Pfam" id="PF12776">
    <property type="entry name" value="Myb_DNA-bind_3"/>
    <property type="match status" value="1"/>
</dbReference>
<reference evidence="3" key="1">
    <citation type="submission" date="2015-10" db="EMBL/GenBank/DDBJ databases">
        <authorList>
            <person name="Regsiter A."/>
            <person name="william w."/>
        </authorList>
    </citation>
    <scope>NUCLEOTIDE SEQUENCE</scope>
    <source>
        <strain evidence="3">Montdore</strain>
    </source>
</reference>
<dbReference type="InterPro" id="IPR024752">
    <property type="entry name" value="Myb/SANT-like_dom"/>
</dbReference>
<evidence type="ECO:0000256" key="1">
    <source>
        <dbReference type="SAM" id="MobiDB-lite"/>
    </source>
</evidence>